<gene>
    <name evidence="1" type="ORF">COY31_00975</name>
</gene>
<dbReference type="AlphaFoldDB" id="A0A2M7TGF8"/>
<feature type="non-terminal residue" evidence="1">
    <location>
        <position position="1"/>
    </location>
</feature>
<accession>A0A2M7TGF8</accession>
<protein>
    <submittedName>
        <fullName evidence="1">Uncharacterized protein</fullName>
    </submittedName>
</protein>
<proteinExistence type="predicted"/>
<reference evidence="2" key="1">
    <citation type="submission" date="2017-09" db="EMBL/GenBank/DDBJ databases">
        <title>Depth-based differentiation of microbial function through sediment-hosted aquifers and enrichment of novel symbionts in the deep terrestrial subsurface.</title>
        <authorList>
            <person name="Probst A.J."/>
            <person name="Ladd B."/>
            <person name="Jarett J.K."/>
            <person name="Geller-Mcgrath D.E."/>
            <person name="Sieber C.M.K."/>
            <person name="Emerson J.B."/>
            <person name="Anantharaman K."/>
            <person name="Thomas B.C."/>
            <person name="Malmstrom R."/>
            <person name="Stieglmeier M."/>
            <person name="Klingl A."/>
            <person name="Woyke T."/>
            <person name="Ryan C.M."/>
            <person name="Banfield J.F."/>
        </authorList>
    </citation>
    <scope>NUCLEOTIDE SEQUENCE [LARGE SCALE GENOMIC DNA]</scope>
</reference>
<evidence type="ECO:0000313" key="1">
    <source>
        <dbReference type="EMBL" id="PIZ45120.1"/>
    </source>
</evidence>
<evidence type="ECO:0000313" key="2">
    <source>
        <dbReference type="Proteomes" id="UP000230553"/>
    </source>
</evidence>
<organism evidence="1 2">
    <name type="scientific">Candidatus Wolfebacteria bacterium CG_4_10_14_0_2_um_filter_39_18</name>
    <dbReference type="NCBI Taxonomy" id="1975061"/>
    <lineage>
        <taxon>Bacteria</taxon>
        <taxon>Candidatus Wolfeibacteriota</taxon>
    </lineage>
</organism>
<dbReference type="Proteomes" id="UP000230553">
    <property type="component" value="Unassembled WGS sequence"/>
</dbReference>
<dbReference type="EMBL" id="PFNM01000019">
    <property type="protein sequence ID" value="PIZ45120.1"/>
    <property type="molecule type" value="Genomic_DNA"/>
</dbReference>
<sequence length="82" mass="9498">RFEVGVKNSDGVEMILGSTNSQEEFRRFIIKGLRCLSIIGYIKSIRTMDFVTKKEGMAVKEEGMIKICRVIKKEEERDGRLR</sequence>
<comment type="caution">
    <text evidence="1">The sequence shown here is derived from an EMBL/GenBank/DDBJ whole genome shotgun (WGS) entry which is preliminary data.</text>
</comment>
<name>A0A2M7TGF8_9BACT</name>